<dbReference type="EMBL" id="CP101463">
    <property type="protein sequence ID" value="UTT44573.1"/>
    <property type="molecule type" value="Genomic_DNA"/>
</dbReference>
<evidence type="ECO:0000313" key="2">
    <source>
        <dbReference type="Proteomes" id="UP001060325"/>
    </source>
</evidence>
<gene>
    <name evidence="1" type="ORF">NMQ00_15840</name>
</gene>
<keyword evidence="2" id="KW-1185">Reference proteome</keyword>
<keyword evidence="1" id="KW-0614">Plasmid</keyword>
<protein>
    <submittedName>
        <fullName evidence="1">Uncharacterized protein</fullName>
    </submittedName>
</protein>
<sequence length="63" mass="7400">MEELDYYSGLKMDDLEFAVGKMNESYEALINRIVSLKYSFDDPFETNHTLVDRLDSNTIKIFN</sequence>
<proteinExistence type="predicted"/>
<geneLocation type="plasmid" evidence="1 2">
    <name>pCXA</name>
</geneLocation>
<organism evidence="1 2">
    <name type="scientific">Exiguobacterium aurantiacum</name>
    <dbReference type="NCBI Taxonomy" id="33987"/>
    <lineage>
        <taxon>Bacteria</taxon>
        <taxon>Bacillati</taxon>
        <taxon>Bacillota</taxon>
        <taxon>Bacilli</taxon>
        <taxon>Bacillales</taxon>
        <taxon>Bacillales Family XII. Incertae Sedis</taxon>
        <taxon>Exiguobacterium</taxon>
    </lineage>
</organism>
<name>A0ABY5FSY4_9BACL</name>
<evidence type="ECO:0000313" key="1">
    <source>
        <dbReference type="EMBL" id="UTT44573.1"/>
    </source>
</evidence>
<dbReference type="RefSeq" id="WP_255178772.1">
    <property type="nucleotide sequence ID" value="NZ_CP101463.1"/>
</dbReference>
<dbReference type="Proteomes" id="UP001060325">
    <property type="component" value="Plasmid pCXA"/>
</dbReference>
<accession>A0ABY5FSY4</accession>
<reference evidence="1" key="1">
    <citation type="submission" date="2022-07" db="EMBL/GenBank/DDBJ databases">
        <title>Complete genome of CX2.</title>
        <authorList>
            <person name="Cao G."/>
        </authorList>
    </citation>
    <scope>NUCLEOTIDE SEQUENCE</scope>
    <source>
        <strain evidence="1">CX2</strain>
        <plasmid evidence="1">pCXA</plasmid>
    </source>
</reference>